<dbReference type="Pfam" id="PF00995">
    <property type="entry name" value="Sec1"/>
    <property type="match status" value="1"/>
</dbReference>
<comment type="caution">
    <text evidence="1">The sequence shown here is derived from an EMBL/GenBank/DDBJ whole genome shotgun (WGS) entry which is preliminary data.</text>
</comment>
<dbReference type="OMA" id="TMNIHIH"/>
<reference evidence="1" key="1">
    <citation type="submission" date="2021-01" db="EMBL/GenBank/DDBJ databases">
        <authorList>
            <consortium name="Genoscope - CEA"/>
            <person name="William W."/>
        </authorList>
    </citation>
    <scope>NUCLEOTIDE SEQUENCE</scope>
</reference>
<dbReference type="Proteomes" id="UP000688137">
    <property type="component" value="Unassembled WGS sequence"/>
</dbReference>
<dbReference type="GO" id="GO:0016192">
    <property type="term" value="P:vesicle-mediated transport"/>
    <property type="evidence" value="ECO:0007669"/>
    <property type="project" value="InterPro"/>
</dbReference>
<gene>
    <name evidence="1" type="ORF">PPRIM_AZ9-3.1.T0980166</name>
</gene>
<evidence type="ECO:0000313" key="2">
    <source>
        <dbReference type="Proteomes" id="UP000688137"/>
    </source>
</evidence>
<organism evidence="1 2">
    <name type="scientific">Paramecium primaurelia</name>
    <dbReference type="NCBI Taxonomy" id="5886"/>
    <lineage>
        <taxon>Eukaryota</taxon>
        <taxon>Sar</taxon>
        <taxon>Alveolata</taxon>
        <taxon>Ciliophora</taxon>
        <taxon>Intramacronucleata</taxon>
        <taxon>Oligohymenophorea</taxon>
        <taxon>Peniculida</taxon>
        <taxon>Parameciidae</taxon>
        <taxon>Paramecium</taxon>
    </lineage>
</organism>
<sequence length="544" mass="63199">MQINTSLIQAQRDALIPILKPEIRIPWKILCYDSYCEKRLSTIYRVGDLREMCITLHFNLDQNRERLHGVTAIYFLQPLQSSIEKLVEDFNRDLYSEVYINFSSPIENNLLEMMAKEISKISGAVQKIQKVYEHNLDFVALNHNFFNLENQVVTGLFSIIMALKVQPLILFQKNSKIEQIAKELIEKLKQLEFNSDYPLLAIILPDRDIDLNTLIMHSNTYGALLHDTLNIKYNKVKLDDQVYDLSPQYDNLWLQACNMALPEAIDKIDNELNDWNSQYQQVSQQNQEISSALNAIDLVPQMNQQKKMVDSHINLAKQLTQIAKQKSLDKFYQLGQSILQNDTLTINDYPQSEDNQIEQSKEIDKLRLLILMLLNNYNQQEFKKFEQIFQIKNEKYLNILSNFKQRVASNQNNKQQSVYKSLFAAITSKMPNSGKGLLKNVQNFLLQRGKKSAIVQMLENLFLNELKIDELQSILTMYDSRVKNISRLEFGLLSTIKGILICFTEGACYNEYAELSDFAKSINKVIIYGGNKIYNAEEFLTQFQ</sequence>
<evidence type="ECO:0000313" key="1">
    <source>
        <dbReference type="EMBL" id="CAD8095426.1"/>
    </source>
</evidence>
<name>A0A8S1NZA1_PARPR</name>
<dbReference type="AlphaFoldDB" id="A0A8S1NZA1"/>
<dbReference type="PIRSF" id="PIRSF005715">
    <property type="entry name" value="VPS45_Sec1"/>
    <property type="match status" value="1"/>
</dbReference>
<keyword evidence="2" id="KW-1185">Reference proteome</keyword>
<evidence type="ECO:0008006" key="3">
    <source>
        <dbReference type="Google" id="ProtNLM"/>
    </source>
</evidence>
<protein>
    <recommendedName>
        <fullName evidence="3">Sec1 family protein</fullName>
    </recommendedName>
</protein>
<proteinExistence type="predicted"/>
<dbReference type="EMBL" id="CAJJDM010000101">
    <property type="protein sequence ID" value="CAD8095426.1"/>
    <property type="molecule type" value="Genomic_DNA"/>
</dbReference>
<dbReference type="InterPro" id="IPR001619">
    <property type="entry name" value="Sec1-like"/>
</dbReference>
<dbReference type="PANTHER" id="PTHR11679">
    <property type="entry name" value="VESICLE PROTEIN SORTING-ASSOCIATED"/>
    <property type="match status" value="1"/>
</dbReference>
<accession>A0A8S1NZA1</accession>